<reference evidence="1" key="2">
    <citation type="submission" date="2022-01" db="EMBL/GenBank/DDBJ databases">
        <authorList>
            <person name="Yamashiro T."/>
            <person name="Shiraishi A."/>
            <person name="Satake H."/>
            <person name="Nakayama K."/>
        </authorList>
    </citation>
    <scope>NUCLEOTIDE SEQUENCE</scope>
</reference>
<sequence>MIIKKDSEIVKAKIDRKSLALKAKKESSEEECSTFESEDEEYVMALRDLRSFFKKRDLIKIVYVDARSLIVTSLHSFYLINDLKLGLRKGLTRSKWVLMGLCYPLITLDINGTNKSGERATDEAKQGMFNSYLIKDNSLKVHVSALYNV</sequence>
<protein>
    <submittedName>
        <fullName evidence="1">Uncharacterized protein</fullName>
    </submittedName>
</protein>
<reference evidence="1" key="1">
    <citation type="journal article" date="2022" name="Int. J. Mol. Sci.">
        <title>Draft Genome of Tanacetum Coccineum: Genomic Comparison of Closely Related Tanacetum-Family Plants.</title>
        <authorList>
            <person name="Yamashiro T."/>
            <person name="Shiraishi A."/>
            <person name="Nakayama K."/>
            <person name="Satake H."/>
        </authorList>
    </citation>
    <scope>NUCLEOTIDE SEQUENCE</scope>
</reference>
<dbReference type="Proteomes" id="UP001151760">
    <property type="component" value="Unassembled WGS sequence"/>
</dbReference>
<gene>
    <name evidence="1" type="ORF">Tco_1080533</name>
</gene>
<name>A0ABQ5HWV8_9ASTR</name>
<evidence type="ECO:0000313" key="2">
    <source>
        <dbReference type="Proteomes" id="UP001151760"/>
    </source>
</evidence>
<accession>A0ABQ5HWV8</accession>
<organism evidence="1 2">
    <name type="scientific">Tanacetum coccineum</name>
    <dbReference type="NCBI Taxonomy" id="301880"/>
    <lineage>
        <taxon>Eukaryota</taxon>
        <taxon>Viridiplantae</taxon>
        <taxon>Streptophyta</taxon>
        <taxon>Embryophyta</taxon>
        <taxon>Tracheophyta</taxon>
        <taxon>Spermatophyta</taxon>
        <taxon>Magnoliopsida</taxon>
        <taxon>eudicotyledons</taxon>
        <taxon>Gunneridae</taxon>
        <taxon>Pentapetalae</taxon>
        <taxon>asterids</taxon>
        <taxon>campanulids</taxon>
        <taxon>Asterales</taxon>
        <taxon>Asteraceae</taxon>
        <taxon>Asteroideae</taxon>
        <taxon>Anthemideae</taxon>
        <taxon>Anthemidinae</taxon>
        <taxon>Tanacetum</taxon>
    </lineage>
</organism>
<proteinExistence type="predicted"/>
<dbReference type="EMBL" id="BQNB010020040">
    <property type="protein sequence ID" value="GJT91688.1"/>
    <property type="molecule type" value="Genomic_DNA"/>
</dbReference>
<evidence type="ECO:0000313" key="1">
    <source>
        <dbReference type="EMBL" id="GJT91688.1"/>
    </source>
</evidence>
<comment type="caution">
    <text evidence="1">The sequence shown here is derived from an EMBL/GenBank/DDBJ whole genome shotgun (WGS) entry which is preliminary data.</text>
</comment>
<keyword evidence="2" id="KW-1185">Reference proteome</keyword>